<proteinExistence type="predicted"/>
<comment type="caution">
    <text evidence="1">The sequence shown here is derived from an EMBL/GenBank/DDBJ whole genome shotgun (WGS) entry which is preliminary data.</text>
</comment>
<evidence type="ECO:0000313" key="2">
    <source>
        <dbReference type="Proteomes" id="UP001055879"/>
    </source>
</evidence>
<name>A0ACB9BE27_ARCLA</name>
<sequence length="652" mass="74877">MEKYTGKSSSFIGRHRWRSALDSPRSTFSPKPYHKSPPHDDNNNHDDNYSIPDDIDYDQLLIHVDRFTDQLADDHNTTAIPKIPDDVDTFCKIIKSKTRKSGSAPRNGDDKCTFLYDSVRRLWKLKTVLAHRFPNSPLFERISKLLHRSMVFMEEELRSLILLEPIKPPPEPKLKVMSLRYSSFNTDRSCSISSSSSSDDDDFPGFSEEKMIKMNKIVTTMISAGYKNECSNVYCMARGNALYDQLKKLDFEKLNAEDVQKLNWDWLEADVSRWIRIINHCSTVLIPAERLLGEKVFSDHLPVFRGLFINLIRSVVTSLLDYAAAVAMRKRSAERLFKFLDMHEALNSLREATNDSSHSDEIKHQQPCNDLNSEISSVINRIGEGVVNMFSDLENSIRNDVAKTPVPGGAVHPLTRYVLNYVTCACEYGDTLEPIFQQNAKLNQPTSPEEMEKSPMAAQILSVMSVLDENLRVKSTLYKDPSLRFIFLMNNGRYILQKVKGSTEIKKVMGDDWCRRRSSEVRHYHKSYQRETWTRVLQCISQEGIQVKGKVDKKVLKERFKNLNAMLDEIGKTQSTWVVSEEQLLSELRASISGVVIPAYRSFVGRYKHHLEGGGGKSIDKYLKYQPEDIETLIESLFEGNLTSMSRRRFYS</sequence>
<gene>
    <name evidence="1" type="ORF">L6452_21373</name>
</gene>
<dbReference type="Proteomes" id="UP001055879">
    <property type="component" value="Linkage Group LG06"/>
</dbReference>
<protein>
    <submittedName>
        <fullName evidence="1">Uncharacterized protein</fullName>
    </submittedName>
</protein>
<reference evidence="2" key="1">
    <citation type="journal article" date="2022" name="Mol. Ecol. Resour.">
        <title>The genomes of chicory, endive, great burdock and yacon provide insights into Asteraceae palaeo-polyploidization history and plant inulin production.</title>
        <authorList>
            <person name="Fan W."/>
            <person name="Wang S."/>
            <person name="Wang H."/>
            <person name="Wang A."/>
            <person name="Jiang F."/>
            <person name="Liu H."/>
            <person name="Zhao H."/>
            <person name="Xu D."/>
            <person name="Zhang Y."/>
        </authorList>
    </citation>
    <scope>NUCLEOTIDE SEQUENCE [LARGE SCALE GENOMIC DNA]</scope>
    <source>
        <strain evidence="2">cv. Niubang</strain>
    </source>
</reference>
<reference evidence="1 2" key="2">
    <citation type="journal article" date="2022" name="Mol. Ecol. Resour.">
        <title>The genomes of chicory, endive, great burdock and yacon provide insights into Asteraceae paleo-polyploidization history and plant inulin production.</title>
        <authorList>
            <person name="Fan W."/>
            <person name="Wang S."/>
            <person name="Wang H."/>
            <person name="Wang A."/>
            <person name="Jiang F."/>
            <person name="Liu H."/>
            <person name="Zhao H."/>
            <person name="Xu D."/>
            <person name="Zhang Y."/>
        </authorList>
    </citation>
    <scope>NUCLEOTIDE SEQUENCE [LARGE SCALE GENOMIC DNA]</scope>
    <source>
        <strain evidence="2">cv. Niubang</strain>
    </source>
</reference>
<accession>A0ACB9BE27</accession>
<keyword evidence="2" id="KW-1185">Reference proteome</keyword>
<evidence type="ECO:0000313" key="1">
    <source>
        <dbReference type="EMBL" id="KAI3720455.1"/>
    </source>
</evidence>
<dbReference type="EMBL" id="CM042052">
    <property type="protein sequence ID" value="KAI3720455.1"/>
    <property type="molecule type" value="Genomic_DNA"/>
</dbReference>
<organism evidence="1 2">
    <name type="scientific">Arctium lappa</name>
    <name type="common">Greater burdock</name>
    <name type="synonym">Lappa major</name>
    <dbReference type="NCBI Taxonomy" id="4217"/>
    <lineage>
        <taxon>Eukaryota</taxon>
        <taxon>Viridiplantae</taxon>
        <taxon>Streptophyta</taxon>
        <taxon>Embryophyta</taxon>
        <taxon>Tracheophyta</taxon>
        <taxon>Spermatophyta</taxon>
        <taxon>Magnoliopsida</taxon>
        <taxon>eudicotyledons</taxon>
        <taxon>Gunneridae</taxon>
        <taxon>Pentapetalae</taxon>
        <taxon>asterids</taxon>
        <taxon>campanulids</taxon>
        <taxon>Asterales</taxon>
        <taxon>Asteraceae</taxon>
        <taxon>Carduoideae</taxon>
        <taxon>Cardueae</taxon>
        <taxon>Arctiinae</taxon>
        <taxon>Arctium</taxon>
    </lineage>
</organism>